<comment type="caution">
    <text evidence="2">The sequence shown here is derived from an EMBL/GenBank/DDBJ whole genome shotgun (WGS) entry which is preliminary data.</text>
</comment>
<protein>
    <submittedName>
        <fullName evidence="2">Uncharacterized protein</fullName>
    </submittedName>
</protein>
<reference evidence="2" key="2">
    <citation type="submission" date="2022-01" db="EMBL/GenBank/DDBJ databases">
        <authorList>
            <person name="Yamashiro T."/>
            <person name="Shiraishi A."/>
            <person name="Satake H."/>
            <person name="Nakayama K."/>
        </authorList>
    </citation>
    <scope>NUCLEOTIDE SEQUENCE</scope>
</reference>
<name>A0ABQ5B744_9ASTR</name>
<keyword evidence="3" id="KW-1185">Reference proteome</keyword>
<gene>
    <name evidence="2" type="ORF">Tco_0856281</name>
</gene>
<feature type="region of interest" description="Disordered" evidence="1">
    <location>
        <begin position="43"/>
        <end position="82"/>
    </location>
</feature>
<evidence type="ECO:0000313" key="3">
    <source>
        <dbReference type="Proteomes" id="UP001151760"/>
    </source>
</evidence>
<evidence type="ECO:0000256" key="1">
    <source>
        <dbReference type="SAM" id="MobiDB-lite"/>
    </source>
</evidence>
<organism evidence="2 3">
    <name type="scientific">Tanacetum coccineum</name>
    <dbReference type="NCBI Taxonomy" id="301880"/>
    <lineage>
        <taxon>Eukaryota</taxon>
        <taxon>Viridiplantae</taxon>
        <taxon>Streptophyta</taxon>
        <taxon>Embryophyta</taxon>
        <taxon>Tracheophyta</taxon>
        <taxon>Spermatophyta</taxon>
        <taxon>Magnoliopsida</taxon>
        <taxon>eudicotyledons</taxon>
        <taxon>Gunneridae</taxon>
        <taxon>Pentapetalae</taxon>
        <taxon>asterids</taxon>
        <taxon>campanulids</taxon>
        <taxon>Asterales</taxon>
        <taxon>Asteraceae</taxon>
        <taxon>Asteroideae</taxon>
        <taxon>Anthemideae</taxon>
        <taxon>Anthemidinae</taxon>
        <taxon>Tanacetum</taxon>
    </lineage>
</organism>
<dbReference type="EMBL" id="BQNB010012893">
    <property type="protein sequence ID" value="GJT09239.1"/>
    <property type="molecule type" value="Genomic_DNA"/>
</dbReference>
<evidence type="ECO:0000313" key="2">
    <source>
        <dbReference type="EMBL" id="GJT09239.1"/>
    </source>
</evidence>
<dbReference type="Proteomes" id="UP001151760">
    <property type="component" value="Unassembled WGS sequence"/>
</dbReference>
<accession>A0ABQ5B744</accession>
<reference evidence="2" key="1">
    <citation type="journal article" date="2022" name="Int. J. Mol. Sci.">
        <title>Draft Genome of Tanacetum Coccineum: Genomic Comparison of Closely Related Tanacetum-Family Plants.</title>
        <authorList>
            <person name="Yamashiro T."/>
            <person name="Shiraishi A."/>
            <person name="Nakayama K."/>
            <person name="Satake H."/>
        </authorList>
    </citation>
    <scope>NUCLEOTIDE SEQUENCE</scope>
</reference>
<proteinExistence type="predicted"/>
<sequence length="133" mass="15526">MEGFKLNQFKNKSFDDIHKLFNKAMKRVNAFVDMDTELVKESSKKEKAEIAQKSSSKRVGEELEQESSKKQKIDDKEETAEVDEDKEITEFQRLVKIVPNDADDIAIDVIPLATKPLSIVYWKIYKEDKKSYY</sequence>
<feature type="compositionally biased region" description="Basic and acidic residues" evidence="1">
    <location>
        <begin position="58"/>
        <end position="75"/>
    </location>
</feature>